<name>A0A2S9ISV7_9HYPH</name>
<evidence type="ECO:0000256" key="2">
    <source>
        <dbReference type="ARBA" id="ARBA00009853"/>
    </source>
</evidence>
<dbReference type="GO" id="GO:0016020">
    <property type="term" value="C:membrane"/>
    <property type="evidence" value="ECO:0007669"/>
    <property type="project" value="UniProtKB-SubCell"/>
</dbReference>
<feature type="transmembrane region" description="Helical" evidence="6">
    <location>
        <begin position="109"/>
        <end position="126"/>
    </location>
</feature>
<reference evidence="8 9" key="1">
    <citation type="submission" date="2018-02" db="EMBL/GenBank/DDBJ databases">
        <title>The draft genome of Phyllobacterium sp. 1N-3.</title>
        <authorList>
            <person name="Liu L."/>
            <person name="Li L."/>
            <person name="Zhang X."/>
            <person name="Wang T."/>
            <person name="Liang L."/>
        </authorList>
    </citation>
    <scope>NUCLEOTIDE SEQUENCE [LARGE SCALE GENOMIC DNA]</scope>
    <source>
        <strain evidence="8 9">1N-3</strain>
    </source>
</reference>
<dbReference type="EMBL" id="PVBR01000006">
    <property type="protein sequence ID" value="PRD43595.1"/>
    <property type="molecule type" value="Genomic_DNA"/>
</dbReference>
<feature type="transmembrane region" description="Helical" evidence="6">
    <location>
        <begin position="163"/>
        <end position="183"/>
    </location>
</feature>
<dbReference type="Proteomes" id="UP000239434">
    <property type="component" value="Unassembled WGS sequence"/>
</dbReference>
<dbReference type="RefSeq" id="WP_105741808.1">
    <property type="nucleotide sequence ID" value="NZ_PVBR01000006.1"/>
</dbReference>
<evidence type="ECO:0000313" key="8">
    <source>
        <dbReference type="EMBL" id="PRD43595.1"/>
    </source>
</evidence>
<dbReference type="Pfam" id="PF00892">
    <property type="entry name" value="EamA"/>
    <property type="match status" value="1"/>
</dbReference>
<evidence type="ECO:0000256" key="1">
    <source>
        <dbReference type="ARBA" id="ARBA00004141"/>
    </source>
</evidence>
<feature type="transmembrane region" description="Helical" evidence="6">
    <location>
        <begin position="47"/>
        <end position="65"/>
    </location>
</feature>
<dbReference type="SUPFAM" id="SSF103481">
    <property type="entry name" value="Multidrug resistance efflux transporter EmrE"/>
    <property type="match status" value="2"/>
</dbReference>
<evidence type="ECO:0000256" key="6">
    <source>
        <dbReference type="SAM" id="Phobius"/>
    </source>
</evidence>
<feature type="transmembrane region" description="Helical" evidence="6">
    <location>
        <begin position="195"/>
        <end position="215"/>
    </location>
</feature>
<keyword evidence="3 6" id="KW-0812">Transmembrane</keyword>
<feature type="transmembrane region" description="Helical" evidence="6">
    <location>
        <begin position="277"/>
        <end position="296"/>
    </location>
</feature>
<gene>
    <name evidence="8" type="ORF">C5748_10060</name>
</gene>
<organism evidence="8 9">
    <name type="scientific">Phyllobacterium phragmitis</name>
    <dbReference type="NCBI Taxonomy" id="2670329"/>
    <lineage>
        <taxon>Bacteria</taxon>
        <taxon>Pseudomonadati</taxon>
        <taxon>Pseudomonadota</taxon>
        <taxon>Alphaproteobacteria</taxon>
        <taxon>Hyphomicrobiales</taxon>
        <taxon>Phyllobacteriaceae</taxon>
        <taxon>Phyllobacterium</taxon>
    </lineage>
</organism>
<feature type="transmembrane region" description="Helical" evidence="6">
    <location>
        <begin position="221"/>
        <end position="239"/>
    </location>
</feature>
<comment type="caution">
    <text evidence="8">The sequence shown here is derived from an EMBL/GenBank/DDBJ whole genome shotgun (WGS) entry which is preliminary data.</text>
</comment>
<feature type="domain" description="EamA" evidence="7">
    <location>
        <begin position="16"/>
        <end position="149"/>
    </location>
</feature>
<feature type="transmembrane region" description="Helical" evidence="6">
    <location>
        <begin position="133"/>
        <end position="151"/>
    </location>
</feature>
<accession>A0A2S9ISV7</accession>
<feature type="transmembrane region" description="Helical" evidence="6">
    <location>
        <begin position="251"/>
        <end position="271"/>
    </location>
</feature>
<dbReference type="InterPro" id="IPR000620">
    <property type="entry name" value="EamA_dom"/>
</dbReference>
<dbReference type="AlphaFoldDB" id="A0A2S9ISV7"/>
<dbReference type="PANTHER" id="PTHR22911">
    <property type="entry name" value="ACYL-MALONYL CONDENSING ENZYME-RELATED"/>
    <property type="match status" value="1"/>
</dbReference>
<evidence type="ECO:0000313" key="9">
    <source>
        <dbReference type="Proteomes" id="UP000239434"/>
    </source>
</evidence>
<dbReference type="PANTHER" id="PTHR22911:SF6">
    <property type="entry name" value="SOLUTE CARRIER FAMILY 35 MEMBER G1"/>
    <property type="match status" value="1"/>
</dbReference>
<keyword evidence="4 6" id="KW-1133">Transmembrane helix</keyword>
<proteinExistence type="inferred from homology"/>
<evidence type="ECO:0000256" key="4">
    <source>
        <dbReference type="ARBA" id="ARBA00022989"/>
    </source>
</evidence>
<dbReference type="InterPro" id="IPR037185">
    <property type="entry name" value="EmrE-like"/>
</dbReference>
<protein>
    <submittedName>
        <fullName evidence="8">EamA/RhaT family transporter</fullName>
    </submittedName>
</protein>
<comment type="subcellular location">
    <subcellularLocation>
        <location evidence="1">Membrane</location>
        <topology evidence="1">Multi-pass membrane protein</topology>
    </subcellularLocation>
</comment>
<keyword evidence="5 6" id="KW-0472">Membrane</keyword>
<evidence type="ECO:0000256" key="5">
    <source>
        <dbReference type="ARBA" id="ARBA00023136"/>
    </source>
</evidence>
<comment type="similarity">
    <text evidence="2">Belongs to the drug/metabolite transporter (DMT) superfamily. 10 TMS drug/metabolite exporter (DME) (TC 2.A.7.3) family.</text>
</comment>
<evidence type="ECO:0000259" key="7">
    <source>
        <dbReference type="Pfam" id="PF00892"/>
    </source>
</evidence>
<feature type="transmembrane region" description="Helical" evidence="6">
    <location>
        <begin position="18"/>
        <end position="35"/>
    </location>
</feature>
<keyword evidence="9" id="KW-1185">Reference proteome</keyword>
<evidence type="ECO:0000256" key="3">
    <source>
        <dbReference type="ARBA" id="ARBA00022692"/>
    </source>
</evidence>
<sequence>MSATGAAEQVDSRPWSGAVLRVLAGLLFAAMSICVKSLSDTTPLGEIVFYRSLFALIPLVIFLWLRSEFPSGLATRRPLGHLLRSGLGAAAMFTSFASIARLPLAEATLLGYLSPIFMALAAVFILSERLTVTRAGGVIIGFAGVLVLFWPELDGDHMAGDQLLGYIFGLLTGVLTAFALITVRTLSRTESTGAIAFYFVLTSMACGLATLPFGWTMPDGTGFVLLVMAGIFGGLAHIANTIAFRHAEASFLAPFDYFAIIWPLMADLLFFNQPMTSAFMVALPFVLAGGAITVMGHRRSS</sequence>